<evidence type="ECO:0000313" key="2">
    <source>
        <dbReference type="EMBL" id="TWT29145.1"/>
    </source>
</evidence>
<proteinExistence type="predicted"/>
<dbReference type="Proteomes" id="UP000317243">
    <property type="component" value="Unassembled WGS sequence"/>
</dbReference>
<accession>A0A5C5UUW7</accession>
<evidence type="ECO:0000313" key="3">
    <source>
        <dbReference type="Proteomes" id="UP000317243"/>
    </source>
</evidence>
<dbReference type="EMBL" id="SIHI01000141">
    <property type="protein sequence ID" value="TWT29145.1"/>
    <property type="molecule type" value="Genomic_DNA"/>
</dbReference>
<organism evidence="2 3">
    <name type="scientific">Thalassoglobus neptunius</name>
    <dbReference type="NCBI Taxonomy" id="1938619"/>
    <lineage>
        <taxon>Bacteria</taxon>
        <taxon>Pseudomonadati</taxon>
        <taxon>Planctomycetota</taxon>
        <taxon>Planctomycetia</taxon>
        <taxon>Planctomycetales</taxon>
        <taxon>Planctomycetaceae</taxon>
        <taxon>Thalassoglobus</taxon>
    </lineage>
</organism>
<feature type="transmembrane region" description="Helical" evidence="1">
    <location>
        <begin position="12"/>
        <end position="30"/>
    </location>
</feature>
<evidence type="ECO:0000256" key="1">
    <source>
        <dbReference type="SAM" id="Phobius"/>
    </source>
</evidence>
<protein>
    <submittedName>
        <fullName evidence="2">Uncharacterized protein</fullName>
    </submittedName>
</protein>
<name>A0A5C5UUW7_9PLAN</name>
<keyword evidence="1" id="KW-0472">Membrane</keyword>
<keyword evidence="1" id="KW-0812">Transmembrane</keyword>
<sequence>MKPDRNSKEYTVAANVLVFGVTVALVGALSDNVLASHLSQPTRALAVGLIVGTIVAFSLFVFTLCIRQNPNAESGAHADD</sequence>
<reference evidence="2 3" key="1">
    <citation type="submission" date="2019-02" db="EMBL/GenBank/DDBJ databases">
        <title>Deep-cultivation of Planctomycetes and their phenomic and genomic characterization uncovers novel biology.</title>
        <authorList>
            <person name="Wiegand S."/>
            <person name="Jogler M."/>
            <person name="Boedeker C."/>
            <person name="Pinto D."/>
            <person name="Vollmers J."/>
            <person name="Rivas-Marin E."/>
            <person name="Kohn T."/>
            <person name="Peeters S.H."/>
            <person name="Heuer A."/>
            <person name="Rast P."/>
            <person name="Oberbeckmann S."/>
            <person name="Bunk B."/>
            <person name="Jeske O."/>
            <person name="Meyerdierks A."/>
            <person name="Storesund J.E."/>
            <person name="Kallscheuer N."/>
            <person name="Luecker S."/>
            <person name="Lage O.M."/>
            <person name="Pohl T."/>
            <person name="Merkel B.J."/>
            <person name="Hornburger P."/>
            <person name="Mueller R.-W."/>
            <person name="Bruemmer F."/>
            <person name="Labrenz M."/>
            <person name="Spormann A.M."/>
            <person name="Op Den Camp H."/>
            <person name="Overmann J."/>
            <person name="Amann R."/>
            <person name="Jetten M.S.M."/>
            <person name="Mascher T."/>
            <person name="Medema M.H."/>
            <person name="Devos D.P."/>
            <person name="Kaster A.-K."/>
            <person name="Ovreas L."/>
            <person name="Rohde M."/>
            <person name="Galperin M.Y."/>
            <person name="Jogler C."/>
        </authorList>
    </citation>
    <scope>NUCLEOTIDE SEQUENCE [LARGE SCALE GENOMIC DNA]</scope>
    <source>
        <strain evidence="2 3">KOR42</strain>
    </source>
</reference>
<gene>
    <name evidence="2" type="ORF">KOR42_55660</name>
</gene>
<dbReference type="AlphaFoldDB" id="A0A5C5UUW7"/>
<comment type="caution">
    <text evidence="2">The sequence shown here is derived from an EMBL/GenBank/DDBJ whole genome shotgun (WGS) entry which is preliminary data.</text>
</comment>
<keyword evidence="3" id="KW-1185">Reference proteome</keyword>
<keyword evidence="1" id="KW-1133">Transmembrane helix</keyword>
<feature type="transmembrane region" description="Helical" evidence="1">
    <location>
        <begin position="42"/>
        <end position="66"/>
    </location>
</feature>